<reference evidence="3" key="1">
    <citation type="journal article" date="2019" name="Int. J. Syst. Evol. Microbiol.">
        <title>The Global Catalogue of Microorganisms (GCM) 10K type strain sequencing project: providing services to taxonomists for standard genome sequencing and annotation.</title>
        <authorList>
            <consortium name="The Broad Institute Genomics Platform"/>
            <consortium name="The Broad Institute Genome Sequencing Center for Infectious Disease"/>
            <person name="Wu L."/>
            <person name="Ma J."/>
        </authorList>
    </citation>
    <scope>NUCLEOTIDE SEQUENCE [LARGE SCALE GENOMIC DNA]</scope>
    <source>
        <strain evidence="3">JCM 18392</strain>
    </source>
</reference>
<dbReference type="EMBL" id="BAABJY010000001">
    <property type="protein sequence ID" value="GAA4854849.1"/>
    <property type="molecule type" value="Genomic_DNA"/>
</dbReference>
<feature type="transmembrane region" description="Helical" evidence="1">
    <location>
        <begin position="41"/>
        <end position="60"/>
    </location>
</feature>
<evidence type="ECO:0000313" key="3">
    <source>
        <dbReference type="Proteomes" id="UP001501323"/>
    </source>
</evidence>
<keyword evidence="1" id="KW-0472">Membrane</keyword>
<sequence>MHTVNPQPRAAAMTETERLKQDLDYVAAAVRRRDCPQGLPVLYFLWAALLPIGFALPDFAPRYASLYWLVVGIAGGLFSWWYGWRHARRAGINDAETGRRYGYHWLVAGVAFVLGALPMVLGRVEPGIGASNFLLVAGIVYALAGVHLERPLLVSGLLMLAAYAVLVVASPPYVWTMTGIVIGISLLWAGLSARAGNRHDASR</sequence>
<feature type="transmembrane region" description="Helical" evidence="1">
    <location>
        <begin position="175"/>
        <end position="193"/>
    </location>
</feature>
<feature type="transmembrane region" description="Helical" evidence="1">
    <location>
        <begin position="151"/>
        <end position="169"/>
    </location>
</feature>
<feature type="transmembrane region" description="Helical" evidence="1">
    <location>
        <begin position="103"/>
        <end position="121"/>
    </location>
</feature>
<comment type="caution">
    <text evidence="2">The sequence shown here is derived from an EMBL/GenBank/DDBJ whole genome shotgun (WGS) entry which is preliminary data.</text>
</comment>
<name>A0ABP9DP65_9GAMM</name>
<accession>A0ABP9DP65</accession>
<keyword evidence="3" id="KW-1185">Reference proteome</keyword>
<evidence type="ECO:0000256" key="1">
    <source>
        <dbReference type="SAM" id="Phobius"/>
    </source>
</evidence>
<keyword evidence="1" id="KW-1133">Transmembrane helix</keyword>
<proteinExistence type="predicted"/>
<feature type="transmembrane region" description="Helical" evidence="1">
    <location>
        <begin position="66"/>
        <end position="83"/>
    </location>
</feature>
<evidence type="ECO:0000313" key="2">
    <source>
        <dbReference type="EMBL" id="GAA4854849.1"/>
    </source>
</evidence>
<organism evidence="2 3">
    <name type="scientific">Luteimonas vadosa</name>
    <dbReference type="NCBI Taxonomy" id="1165507"/>
    <lineage>
        <taxon>Bacteria</taxon>
        <taxon>Pseudomonadati</taxon>
        <taxon>Pseudomonadota</taxon>
        <taxon>Gammaproteobacteria</taxon>
        <taxon>Lysobacterales</taxon>
        <taxon>Lysobacteraceae</taxon>
        <taxon>Luteimonas</taxon>
    </lineage>
</organism>
<feature type="transmembrane region" description="Helical" evidence="1">
    <location>
        <begin position="127"/>
        <end position="144"/>
    </location>
</feature>
<protein>
    <submittedName>
        <fullName evidence="2">Uncharacterized protein</fullName>
    </submittedName>
</protein>
<dbReference type="Proteomes" id="UP001501323">
    <property type="component" value="Unassembled WGS sequence"/>
</dbReference>
<gene>
    <name evidence="2" type="ORF">GCM10023332_03030</name>
</gene>
<keyword evidence="1" id="KW-0812">Transmembrane</keyword>